<protein>
    <recommendedName>
        <fullName evidence="3">Zinc/iron-chelating domain-containing protein</fullName>
    </recommendedName>
</protein>
<accession>A0A1T2KY28</accession>
<dbReference type="EMBL" id="MPRJ01000003">
    <property type="protein sequence ID" value="OOZ37733.1"/>
    <property type="molecule type" value="Genomic_DNA"/>
</dbReference>
<evidence type="ECO:0000313" key="2">
    <source>
        <dbReference type="Proteomes" id="UP000190896"/>
    </source>
</evidence>
<proteinExistence type="predicted"/>
<reference evidence="1 2" key="1">
    <citation type="submission" date="2016-11" db="EMBL/GenBank/DDBJ databases">
        <title>Mixed transmission modes and dynamic genome evolution in an obligate animal-bacterial symbiosis.</title>
        <authorList>
            <person name="Russell S.L."/>
            <person name="Corbett-Detig R.B."/>
            <person name="Cavanaugh C.M."/>
        </authorList>
    </citation>
    <scope>NUCLEOTIDE SEQUENCE [LARGE SCALE GENOMIC DNA]</scope>
    <source>
        <strain evidence="1">Se-Cadez</strain>
    </source>
</reference>
<keyword evidence="2" id="KW-1185">Reference proteome</keyword>
<dbReference type="Proteomes" id="UP000190896">
    <property type="component" value="Unassembled WGS sequence"/>
</dbReference>
<evidence type="ECO:0000313" key="1">
    <source>
        <dbReference type="EMBL" id="OOZ37733.1"/>
    </source>
</evidence>
<dbReference type="RefSeq" id="WP_078485663.1">
    <property type="nucleotide sequence ID" value="NZ_MPRJ01000003.1"/>
</dbReference>
<gene>
    <name evidence="1" type="ORF">BOW51_00955</name>
</gene>
<evidence type="ECO:0008006" key="3">
    <source>
        <dbReference type="Google" id="ProtNLM"/>
    </source>
</evidence>
<organism evidence="1 2">
    <name type="scientific">Solemya velesiana gill symbiont</name>
    <dbReference type="NCBI Taxonomy" id="1918948"/>
    <lineage>
        <taxon>Bacteria</taxon>
        <taxon>Pseudomonadati</taxon>
        <taxon>Pseudomonadota</taxon>
        <taxon>Gammaproteobacteria</taxon>
        <taxon>sulfur-oxidizing symbionts</taxon>
    </lineage>
</organism>
<dbReference type="OrthoDB" id="86584at2"/>
<name>A0A1T2KY28_9GAMM</name>
<comment type="caution">
    <text evidence="1">The sequence shown here is derived from an EMBL/GenBank/DDBJ whole genome shotgun (WGS) entry which is preliminary data.</text>
</comment>
<dbReference type="AlphaFoldDB" id="A0A1T2KY28"/>
<sequence>MANTDRRKNILTMRYATQFKCIGGDCPDDCCHDWDIQIDKKTYQNLKKLYQGLLMAQNSSSKESSE</sequence>